<gene>
    <name evidence="1" type="ORF">A3J30_00940</name>
</gene>
<sequence>MISPRGRRIPGALGAGAGSCYQPTVTTTWAVSSGDSKIGVWYGKILPSYPENKKHLLVILTFGADPEETSPCSVAPHKGGEDELDDLVALQKVYKETPEGHHSCSTADKNKHSQFACAPAWIRS</sequence>
<evidence type="ECO:0000313" key="1">
    <source>
        <dbReference type="EMBL" id="OHA77681.1"/>
    </source>
</evidence>
<dbReference type="Proteomes" id="UP000178222">
    <property type="component" value="Unassembled WGS sequence"/>
</dbReference>
<proteinExistence type="predicted"/>
<dbReference type="PROSITE" id="PS51257">
    <property type="entry name" value="PROKAR_LIPOPROTEIN"/>
    <property type="match status" value="1"/>
</dbReference>
<organism evidence="1 2">
    <name type="scientific">Candidatus Wildermuthbacteria bacterium RIFCSPLOWO2_02_FULL_47_9c</name>
    <dbReference type="NCBI Taxonomy" id="1802466"/>
    <lineage>
        <taxon>Bacteria</taxon>
        <taxon>Candidatus Wildermuthiibacteriota</taxon>
    </lineage>
</organism>
<evidence type="ECO:0000313" key="2">
    <source>
        <dbReference type="Proteomes" id="UP000178222"/>
    </source>
</evidence>
<name>A0A1G2S049_9BACT</name>
<accession>A0A1G2S049</accession>
<comment type="caution">
    <text evidence="1">The sequence shown here is derived from an EMBL/GenBank/DDBJ whole genome shotgun (WGS) entry which is preliminary data.</text>
</comment>
<reference evidence="1 2" key="1">
    <citation type="journal article" date="2016" name="Nat. Commun.">
        <title>Thousands of microbial genomes shed light on interconnected biogeochemical processes in an aquifer system.</title>
        <authorList>
            <person name="Anantharaman K."/>
            <person name="Brown C.T."/>
            <person name="Hug L.A."/>
            <person name="Sharon I."/>
            <person name="Castelle C.J."/>
            <person name="Probst A.J."/>
            <person name="Thomas B.C."/>
            <person name="Singh A."/>
            <person name="Wilkins M.J."/>
            <person name="Karaoz U."/>
            <person name="Brodie E.L."/>
            <person name="Williams K.H."/>
            <person name="Hubbard S.S."/>
            <person name="Banfield J.F."/>
        </authorList>
    </citation>
    <scope>NUCLEOTIDE SEQUENCE [LARGE SCALE GENOMIC DNA]</scope>
</reference>
<protein>
    <submittedName>
        <fullName evidence="1">Uncharacterized protein</fullName>
    </submittedName>
</protein>
<dbReference type="EMBL" id="MHUL01000004">
    <property type="protein sequence ID" value="OHA77681.1"/>
    <property type="molecule type" value="Genomic_DNA"/>
</dbReference>
<dbReference type="AlphaFoldDB" id="A0A1G2S049"/>